<protein>
    <submittedName>
        <fullName evidence="3">Phosphate ABC transporter substrate-binding protein, PhoT family</fullName>
    </submittedName>
</protein>
<evidence type="ECO:0000256" key="1">
    <source>
        <dbReference type="ARBA" id="ARBA00022729"/>
    </source>
</evidence>
<dbReference type="OrthoDB" id="9790048at2"/>
<keyword evidence="4" id="KW-1185">Reference proteome</keyword>
<organism evidence="3 4">
    <name type="scientific">Sphingomonas guangdongensis</name>
    <dbReference type="NCBI Taxonomy" id="1141890"/>
    <lineage>
        <taxon>Bacteria</taxon>
        <taxon>Pseudomonadati</taxon>
        <taxon>Pseudomonadota</taxon>
        <taxon>Alphaproteobacteria</taxon>
        <taxon>Sphingomonadales</taxon>
        <taxon>Sphingomonadaceae</taxon>
        <taxon>Sphingomonas</taxon>
    </lineage>
</organism>
<reference evidence="3 4" key="1">
    <citation type="submission" date="2017-07" db="EMBL/GenBank/DDBJ databases">
        <authorList>
            <person name="Sun Z.S."/>
            <person name="Albrecht U."/>
            <person name="Echele G."/>
            <person name="Lee C.C."/>
        </authorList>
    </citation>
    <scope>NUCLEOTIDE SEQUENCE [LARGE SCALE GENOMIC DNA]</scope>
    <source>
        <strain evidence="3 4">CGMCC 1.12672</strain>
    </source>
</reference>
<gene>
    <name evidence="3" type="ORF">SAMN06297144_2461</name>
</gene>
<dbReference type="AlphaFoldDB" id="A0A285QZP7"/>
<accession>A0A285QZP7</accession>
<feature type="domain" description="PBP" evidence="2">
    <location>
        <begin position="22"/>
        <end position="299"/>
    </location>
</feature>
<proteinExistence type="predicted"/>
<dbReference type="Proteomes" id="UP000219494">
    <property type="component" value="Unassembled WGS sequence"/>
</dbReference>
<dbReference type="PANTHER" id="PTHR30570">
    <property type="entry name" value="PERIPLASMIC PHOSPHATE BINDING COMPONENT OF PHOSPHATE ABC TRANSPORTER"/>
    <property type="match status" value="1"/>
</dbReference>
<sequence>MIGRLTFGVGLALLVAGCGGDSRALHAVGSSTVFPFTQAVAKAFVAADSSRKPPRIESIGTGPGIQKFCAGAGGEFPDMADASRRMRRVEYDKCQANKVGELLELQIGLDGLALAEANAGPKLSLTDKDIYLALAARPMGQPNTARTWRDVNPALPAVPIQVLAPPATSGTRDAFLELIMEPGCVKAMPAAEKLRGVGDPAAFDAACRQLRSDGAVTERAEGDDAAVLSTLGRTPGAVGLVGYSFLERNAQRLHGVPINGVAPAYDAIAGGRYPGARTLYLYVKKKHLDAQPSLKAFLELYAAMWNPGGDLAKLGLIAGSDRARARSAEAIRGGFALEPEALP</sequence>
<dbReference type="PROSITE" id="PS51257">
    <property type="entry name" value="PROKAR_LIPOPROTEIN"/>
    <property type="match status" value="1"/>
</dbReference>
<dbReference type="InterPro" id="IPR050811">
    <property type="entry name" value="Phosphate_ABC_transporter"/>
</dbReference>
<dbReference type="PANTHER" id="PTHR30570:SF1">
    <property type="entry name" value="PHOSPHATE-BINDING PROTEIN PSTS"/>
    <property type="match status" value="1"/>
</dbReference>
<keyword evidence="1" id="KW-0732">Signal</keyword>
<evidence type="ECO:0000259" key="2">
    <source>
        <dbReference type="Pfam" id="PF12849"/>
    </source>
</evidence>
<dbReference type="SUPFAM" id="SSF53850">
    <property type="entry name" value="Periplasmic binding protein-like II"/>
    <property type="match status" value="1"/>
</dbReference>
<dbReference type="Pfam" id="PF12849">
    <property type="entry name" value="PBP_like_2"/>
    <property type="match status" value="1"/>
</dbReference>
<dbReference type="RefSeq" id="WP_097065033.1">
    <property type="nucleotide sequence ID" value="NZ_OBMI01000003.1"/>
</dbReference>
<name>A0A285QZP7_9SPHN</name>
<evidence type="ECO:0000313" key="4">
    <source>
        <dbReference type="Proteomes" id="UP000219494"/>
    </source>
</evidence>
<dbReference type="InterPro" id="IPR024370">
    <property type="entry name" value="PBP_domain"/>
</dbReference>
<dbReference type="Gene3D" id="3.40.190.10">
    <property type="entry name" value="Periplasmic binding protein-like II"/>
    <property type="match status" value="2"/>
</dbReference>
<evidence type="ECO:0000313" key="3">
    <source>
        <dbReference type="EMBL" id="SOB87331.1"/>
    </source>
</evidence>
<dbReference type="EMBL" id="OBMI01000003">
    <property type="protein sequence ID" value="SOB87331.1"/>
    <property type="molecule type" value="Genomic_DNA"/>
</dbReference>